<sequence length="160" mass="17443">MLAEEMDSQGISGTNLVPKGGPDPVEEIAYQIGSRCSSDNGLLDVPVTSGLDLEPRSNECRYISNAGQNGSPIEEKVMSHKPMLLDVLIDAIETQFMGPIETDASKCVPKGRKAKMGGRKTSSASRISKKGNNRKKRRAWVHEIGSNKILNNGFNPYLLR</sequence>
<evidence type="ECO:0000313" key="3">
    <source>
        <dbReference type="Proteomes" id="UP001396334"/>
    </source>
</evidence>
<accession>A0ABR2S094</accession>
<keyword evidence="3" id="KW-1185">Reference proteome</keyword>
<comment type="caution">
    <text evidence="2">The sequence shown here is derived from an EMBL/GenBank/DDBJ whole genome shotgun (WGS) entry which is preliminary data.</text>
</comment>
<feature type="compositionally biased region" description="Basic residues" evidence="1">
    <location>
        <begin position="127"/>
        <end position="138"/>
    </location>
</feature>
<evidence type="ECO:0000256" key="1">
    <source>
        <dbReference type="SAM" id="MobiDB-lite"/>
    </source>
</evidence>
<dbReference type="EMBL" id="JBBPBN010000019">
    <property type="protein sequence ID" value="KAK9018399.1"/>
    <property type="molecule type" value="Genomic_DNA"/>
</dbReference>
<feature type="region of interest" description="Disordered" evidence="1">
    <location>
        <begin position="1"/>
        <end position="24"/>
    </location>
</feature>
<organism evidence="2 3">
    <name type="scientific">Hibiscus sabdariffa</name>
    <name type="common">roselle</name>
    <dbReference type="NCBI Taxonomy" id="183260"/>
    <lineage>
        <taxon>Eukaryota</taxon>
        <taxon>Viridiplantae</taxon>
        <taxon>Streptophyta</taxon>
        <taxon>Embryophyta</taxon>
        <taxon>Tracheophyta</taxon>
        <taxon>Spermatophyta</taxon>
        <taxon>Magnoliopsida</taxon>
        <taxon>eudicotyledons</taxon>
        <taxon>Gunneridae</taxon>
        <taxon>Pentapetalae</taxon>
        <taxon>rosids</taxon>
        <taxon>malvids</taxon>
        <taxon>Malvales</taxon>
        <taxon>Malvaceae</taxon>
        <taxon>Malvoideae</taxon>
        <taxon>Hibiscus</taxon>
    </lineage>
</organism>
<dbReference type="Proteomes" id="UP001396334">
    <property type="component" value="Unassembled WGS sequence"/>
</dbReference>
<feature type="region of interest" description="Disordered" evidence="1">
    <location>
        <begin position="110"/>
        <end position="138"/>
    </location>
</feature>
<proteinExistence type="predicted"/>
<evidence type="ECO:0000313" key="2">
    <source>
        <dbReference type="EMBL" id="KAK9018399.1"/>
    </source>
</evidence>
<gene>
    <name evidence="2" type="ORF">V6N11_001375</name>
</gene>
<name>A0ABR2S094_9ROSI</name>
<protein>
    <submittedName>
        <fullName evidence="2">Uncharacterized protein</fullName>
    </submittedName>
</protein>
<reference evidence="2 3" key="1">
    <citation type="journal article" date="2024" name="G3 (Bethesda)">
        <title>Genome assembly of Hibiscus sabdariffa L. provides insights into metabolisms of medicinal natural products.</title>
        <authorList>
            <person name="Kim T."/>
        </authorList>
    </citation>
    <scope>NUCLEOTIDE SEQUENCE [LARGE SCALE GENOMIC DNA]</scope>
    <source>
        <strain evidence="2">TK-2024</strain>
        <tissue evidence="2">Old leaves</tissue>
    </source>
</reference>